<dbReference type="AlphaFoldDB" id="A0A0A8ZLH8"/>
<proteinExistence type="predicted"/>
<organism evidence="1">
    <name type="scientific">Arundo donax</name>
    <name type="common">Giant reed</name>
    <name type="synonym">Donax arundinaceus</name>
    <dbReference type="NCBI Taxonomy" id="35708"/>
    <lineage>
        <taxon>Eukaryota</taxon>
        <taxon>Viridiplantae</taxon>
        <taxon>Streptophyta</taxon>
        <taxon>Embryophyta</taxon>
        <taxon>Tracheophyta</taxon>
        <taxon>Spermatophyta</taxon>
        <taxon>Magnoliopsida</taxon>
        <taxon>Liliopsida</taxon>
        <taxon>Poales</taxon>
        <taxon>Poaceae</taxon>
        <taxon>PACMAD clade</taxon>
        <taxon>Arundinoideae</taxon>
        <taxon>Arundineae</taxon>
        <taxon>Arundo</taxon>
    </lineage>
</organism>
<sequence length="21" mass="2473">MKNLSTLFHVVLICQLKSRKN</sequence>
<evidence type="ECO:0000313" key="1">
    <source>
        <dbReference type="EMBL" id="JAD40274.1"/>
    </source>
</evidence>
<accession>A0A0A8ZLH8</accession>
<name>A0A0A8ZLH8_ARUDO</name>
<reference evidence="1" key="1">
    <citation type="submission" date="2014-09" db="EMBL/GenBank/DDBJ databases">
        <authorList>
            <person name="Magalhaes I.L.F."/>
            <person name="Oliveira U."/>
            <person name="Santos F.R."/>
            <person name="Vidigal T.H.D.A."/>
            <person name="Brescovit A.D."/>
            <person name="Santos A.J."/>
        </authorList>
    </citation>
    <scope>NUCLEOTIDE SEQUENCE</scope>
    <source>
        <tissue evidence="1">Shoot tissue taken approximately 20 cm above the soil surface</tissue>
    </source>
</reference>
<dbReference type="EMBL" id="GBRH01257621">
    <property type="protein sequence ID" value="JAD40274.1"/>
    <property type="molecule type" value="Transcribed_RNA"/>
</dbReference>
<protein>
    <submittedName>
        <fullName evidence="1">Uncharacterized protein</fullName>
    </submittedName>
</protein>
<reference evidence="1" key="2">
    <citation type="journal article" date="2015" name="Data Brief">
        <title>Shoot transcriptome of the giant reed, Arundo donax.</title>
        <authorList>
            <person name="Barrero R.A."/>
            <person name="Guerrero F.D."/>
            <person name="Moolhuijzen P."/>
            <person name="Goolsby J.A."/>
            <person name="Tidwell J."/>
            <person name="Bellgard S.E."/>
            <person name="Bellgard M.I."/>
        </authorList>
    </citation>
    <scope>NUCLEOTIDE SEQUENCE</scope>
    <source>
        <tissue evidence="1">Shoot tissue taken approximately 20 cm above the soil surface</tissue>
    </source>
</reference>